<accession>A0ACB8GSB3</accession>
<proteinExistence type="predicted"/>
<keyword evidence="2" id="KW-1185">Reference proteome</keyword>
<organism evidence="1 2">
    <name type="scientific">Psilocybe cubensis</name>
    <name type="common">Psychedelic mushroom</name>
    <name type="synonym">Stropharia cubensis</name>
    <dbReference type="NCBI Taxonomy" id="181762"/>
    <lineage>
        <taxon>Eukaryota</taxon>
        <taxon>Fungi</taxon>
        <taxon>Dikarya</taxon>
        <taxon>Basidiomycota</taxon>
        <taxon>Agaricomycotina</taxon>
        <taxon>Agaricomycetes</taxon>
        <taxon>Agaricomycetidae</taxon>
        <taxon>Agaricales</taxon>
        <taxon>Agaricineae</taxon>
        <taxon>Strophariaceae</taxon>
        <taxon>Psilocybe</taxon>
    </lineage>
</organism>
<sequence length="266" mass="28652">MVAPNSPSVIYLITGANRSRGIGLALVQHALEKHENAFVYAGARDPDKANALHELKEKFVGRLEIVKCVSGDSEGNAVVAKQIEERHGRVDTVIANAAIWNSFTPVSEVSVKDFEEHFHVNTTGPIVLFQSMLSLLKKSISPRFISVSSIGGCIGMGLVPTQAGAICYGASKAALNWATRKIHFENDWLVAFPLSPGGISTDMVTNACNDDPVFNSLVSGVEPTAAEAAVSILKVIDEATREEHGGEFIHLDGTKISSWKRNKEDI</sequence>
<dbReference type="EMBL" id="JAFIQS020000008">
    <property type="protein sequence ID" value="KAH9478242.1"/>
    <property type="molecule type" value="Genomic_DNA"/>
</dbReference>
<dbReference type="Proteomes" id="UP000664032">
    <property type="component" value="Unassembled WGS sequence"/>
</dbReference>
<protein>
    <submittedName>
        <fullName evidence="1">Oxidoreductase C24B10.20</fullName>
    </submittedName>
</protein>
<name>A0ACB8GSB3_PSICU</name>
<comment type="caution">
    <text evidence="1">The sequence shown here is derived from an EMBL/GenBank/DDBJ whole genome shotgun (WGS) entry which is preliminary data.</text>
</comment>
<gene>
    <name evidence="1" type="ORF">JR316_0008695</name>
</gene>
<reference evidence="1" key="1">
    <citation type="submission" date="2021-10" db="EMBL/GenBank/DDBJ databases">
        <title>Psilocybe cubensis genome.</title>
        <authorList>
            <person name="Mckernan K.J."/>
            <person name="Crawford S."/>
            <person name="Trippe A."/>
            <person name="Kane L.T."/>
            <person name="Mclaughlin S."/>
        </authorList>
    </citation>
    <scope>NUCLEOTIDE SEQUENCE</scope>
    <source>
        <strain evidence="1">MGC-MH-2018</strain>
    </source>
</reference>
<evidence type="ECO:0000313" key="1">
    <source>
        <dbReference type="EMBL" id="KAH9478242.1"/>
    </source>
</evidence>
<evidence type="ECO:0000313" key="2">
    <source>
        <dbReference type="Proteomes" id="UP000664032"/>
    </source>
</evidence>